<sequence length="36" mass="4049">MILRCASRTLLLLLVGLIPRTRLASRLLIFCSKPPL</sequence>
<proteinExistence type="predicted"/>
<dbReference type="EMBL" id="GBXM01035939">
    <property type="protein sequence ID" value="JAH72638.1"/>
    <property type="molecule type" value="Transcribed_RNA"/>
</dbReference>
<dbReference type="AlphaFoldDB" id="A0A0E9V5V2"/>
<evidence type="ECO:0000313" key="1">
    <source>
        <dbReference type="EMBL" id="JAH72638.1"/>
    </source>
</evidence>
<accession>A0A0E9V5V2</accession>
<organism evidence="1">
    <name type="scientific">Anguilla anguilla</name>
    <name type="common">European freshwater eel</name>
    <name type="synonym">Muraena anguilla</name>
    <dbReference type="NCBI Taxonomy" id="7936"/>
    <lineage>
        <taxon>Eukaryota</taxon>
        <taxon>Metazoa</taxon>
        <taxon>Chordata</taxon>
        <taxon>Craniata</taxon>
        <taxon>Vertebrata</taxon>
        <taxon>Euteleostomi</taxon>
        <taxon>Actinopterygii</taxon>
        <taxon>Neopterygii</taxon>
        <taxon>Teleostei</taxon>
        <taxon>Anguilliformes</taxon>
        <taxon>Anguillidae</taxon>
        <taxon>Anguilla</taxon>
    </lineage>
</organism>
<reference evidence="1" key="2">
    <citation type="journal article" date="2015" name="Fish Shellfish Immunol.">
        <title>Early steps in the European eel (Anguilla anguilla)-Vibrio vulnificus interaction in the gills: Role of the RtxA13 toxin.</title>
        <authorList>
            <person name="Callol A."/>
            <person name="Pajuelo D."/>
            <person name="Ebbesson L."/>
            <person name="Teles M."/>
            <person name="MacKenzie S."/>
            <person name="Amaro C."/>
        </authorList>
    </citation>
    <scope>NUCLEOTIDE SEQUENCE</scope>
</reference>
<name>A0A0E9V5V2_ANGAN</name>
<reference evidence="1" key="1">
    <citation type="submission" date="2014-11" db="EMBL/GenBank/DDBJ databases">
        <authorList>
            <person name="Amaro Gonzalez C."/>
        </authorList>
    </citation>
    <scope>NUCLEOTIDE SEQUENCE</scope>
</reference>
<protein>
    <submittedName>
        <fullName evidence="1">Uncharacterized protein</fullName>
    </submittedName>
</protein>